<reference evidence="3 4" key="1">
    <citation type="journal article" date="2019" name="Int. J. Syst. Evol. Microbiol.">
        <title>The Global Catalogue of Microorganisms (GCM) 10K type strain sequencing project: providing services to taxonomists for standard genome sequencing and annotation.</title>
        <authorList>
            <consortium name="The Broad Institute Genomics Platform"/>
            <consortium name="The Broad Institute Genome Sequencing Center for Infectious Disease"/>
            <person name="Wu L."/>
            <person name="Ma J."/>
        </authorList>
    </citation>
    <scope>NUCLEOTIDE SEQUENCE [LARGE SCALE GENOMIC DNA]</scope>
    <source>
        <strain evidence="3 4">CGMCC 1.12553</strain>
    </source>
</reference>
<dbReference type="EMBL" id="JBHSDS010000002">
    <property type="protein sequence ID" value="MFC4356869.1"/>
    <property type="molecule type" value="Genomic_DNA"/>
</dbReference>
<keyword evidence="4" id="KW-1185">Reference proteome</keyword>
<evidence type="ECO:0000256" key="2">
    <source>
        <dbReference type="SAM" id="Phobius"/>
    </source>
</evidence>
<dbReference type="Proteomes" id="UP001595921">
    <property type="component" value="Unassembled WGS sequence"/>
</dbReference>
<accession>A0ABD5P8S5</accession>
<comment type="caution">
    <text evidence="3">The sequence shown here is derived from an EMBL/GenBank/DDBJ whole genome shotgun (WGS) entry which is preliminary data.</text>
</comment>
<protein>
    <submittedName>
        <fullName evidence="3">SHOCT domain-containing protein</fullName>
    </submittedName>
</protein>
<feature type="transmembrane region" description="Helical" evidence="2">
    <location>
        <begin position="38"/>
        <end position="55"/>
    </location>
</feature>
<feature type="region of interest" description="Disordered" evidence="1">
    <location>
        <begin position="72"/>
        <end position="91"/>
    </location>
</feature>
<evidence type="ECO:0000256" key="1">
    <source>
        <dbReference type="SAM" id="MobiDB-lite"/>
    </source>
</evidence>
<proteinExistence type="predicted"/>
<gene>
    <name evidence="3" type="ORF">ACFO0N_02775</name>
</gene>
<organism evidence="3 4">
    <name type="scientific">Halobium salinum</name>
    <dbReference type="NCBI Taxonomy" id="1364940"/>
    <lineage>
        <taxon>Archaea</taxon>
        <taxon>Methanobacteriati</taxon>
        <taxon>Methanobacteriota</taxon>
        <taxon>Stenosarchaea group</taxon>
        <taxon>Halobacteria</taxon>
        <taxon>Halobacteriales</taxon>
        <taxon>Haloferacaceae</taxon>
        <taxon>Halobium</taxon>
    </lineage>
</organism>
<name>A0ABD5P8S5_9EURY</name>
<evidence type="ECO:0000313" key="4">
    <source>
        <dbReference type="Proteomes" id="UP001595921"/>
    </source>
</evidence>
<feature type="transmembrane region" description="Helical" evidence="2">
    <location>
        <begin position="12"/>
        <end position="32"/>
    </location>
</feature>
<keyword evidence="2" id="KW-0472">Membrane</keyword>
<evidence type="ECO:0000313" key="3">
    <source>
        <dbReference type="EMBL" id="MFC4356869.1"/>
    </source>
</evidence>
<keyword evidence="2" id="KW-1133">Transmembrane helix</keyword>
<feature type="compositionally biased region" description="Acidic residues" evidence="1">
    <location>
        <begin position="72"/>
        <end position="90"/>
    </location>
</feature>
<dbReference type="RefSeq" id="WP_267625319.1">
    <property type="nucleotide sequence ID" value="NZ_JAODIW010000010.1"/>
</dbReference>
<sequence length="134" mass="15024">MVSPEKLLDSNLAHVVAVMLGLVGAAALVSGGATFEAFWFWIMYGIVWLTFFDLFDEDKSLMEELFGYSFGSEEETEAESEPVAEAEPAEDPVTVLKRRYAEGSMDDDEFEARLETLLETPDTLKELEVERSRA</sequence>
<keyword evidence="2" id="KW-0812">Transmembrane</keyword>
<dbReference type="AlphaFoldDB" id="A0ABD5P8S5"/>